<keyword evidence="1" id="KW-0175">Coiled coil</keyword>
<evidence type="ECO:0000313" key="4">
    <source>
        <dbReference type="Proteomes" id="UP001237642"/>
    </source>
</evidence>
<evidence type="ECO:0000256" key="2">
    <source>
        <dbReference type="SAM" id="MobiDB-lite"/>
    </source>
</evidence>
<feature type="region of interest" description="Disordered" evidence="2">
    <location>
        <begin position="20"/>
        <end position="49"/>
    </location>
</feature>
<dbReference type="AlphaFoldDB" id="A0AAD8HMS5"/>
<reference evidence="3" key="2">
    <citation type="submission" date="2023-05" db="EMBL/GenBank/DDBJ databases">
        <authorList>
            <person name="Schelkunov M.I."/>
        </authorList>
    </citation>
    <scope>NUCLEOTIDE SEQUENCE</scope>
    <source>
        <strain evidence="3">Hsosn_3</strain>
        <tissue evidence="3">Leaf</tissue>
    </source>
</reference>
<sequence>MSSNTFSLCLRKISGVHNDKAKKLGEGSGSSAMKEGGAESGTPILNHPAPNVEAVDIETLDIPDDRTPKKRRIHVGRKPPTKPRVEVVAEKIISDDKGKGPGGQPVMVGSCDLKKLASMASDIPTDEDVEEMKRAGVIAVLKRAIGYWGHSGALISGAATVFVHELESLNQELKETEDRNQSLENELSSLKMTYDSKVADLDSEISKLKAQVASVTEESGVMKDKFEDLQAKLNKSKEEIVAEFQKSDAYDLAIAEAGAPEIYRTFVVAEKHLKIDPGACWESFIDHFVAAKKDIEDGLGEPMPYDGPNPFVIPAGPDSP</sequence>
<dbReference type="Gene3D" id="1.10.287.1490">
    <property type="match status" value="1"/>
</dbReference>
<dbReference type="Proteomes" id="UP001237642">
    <property type="component" value="Unassembled WGS sequence"/>
</dbReference>
<feature type="coiled-coil region" evidence="1">
    <location>
        <begin position="159"/>
        <end position="246"/>
    </location>
</feature>
<proteinExistence type="predicted"/>
<keyword evidence="4" id="KW-1185">Reference proteome</keyword>
<accession>A0AAD8HMS5</accession>
<comment type="caution">
    <text evidence="3">The sequence shown here is derived from an EMBL/GenBank/DDBJ whole genome shotgun (WGS) entry which is preliminary data.</text>
</comment>
<reference evidence="3" key="1">
    <citation type="submission" date="2023-02" db="EMBL/GenBank/DDBJ databases">
        <title>Genome of toxic invasive species Heracleum sosnowskyi carries increased number of genes despite the absence of recent whole-genome duplications.</title>
        <authorList>
            <person name="Schelkunov M."/>
            <person name="Shtratnikova V."/>
            <person name="Makarenko M."/>
            <person name="Klepikova A."/>
            <person name="Omelchenko D."/>
            <person name="Novikova G."/>
            <person name="Obukhova E."/>
            <person name="Bogdanov V."/>
            <person name="Penin A."/>
            <person name="Logacheva M."/>
        </authorList>
    </citation>
    <scope>NUCLEOTIDE SEQUENCE</scope>
    <source>
        <strain evidence="3">Hsosn_3</strain>
        <tissue evidence="3">Leaf</tissue>
    </source>
</reference>
<name>A0AAD8HMS5_9APIA</name>
<dbReference type="SUPFAM" id="SSF58100">
    <property type="entry name" value="Bacterial hemolysins"/>
    <property type="match status" value="1"/>
</dbReference>
<evidence type="ECO:0000313" key="3">
    <source>
        <dbReference type="EMBL" id="KAK1369178.1"/>
    </source>
</evidence>
<feature type="region of interest" description="Disordered" evidence="2">
    <location>
        <begin position="299"/>
        <end position="320"/>
    </location>
</feature>
<protein>
    <submittedName>
        <fullName evidence="3">Uncharacterized protein</fullName>
    </submittedName>
</protein>
<organism evidence="3 4">
    <name type="scientific">Heracleum sosnowskyi</name>
    <dbReference type="NCBI Taxonomy" id="360622"/>
    <lineage>
        <taxon>Eukaryota</taxon>
        <taxon>Viridiplantae</taxon>
        <taxon>Streptophyta</taxon>
        <taxon>Embryophyta</taxon>
        <taxon>Tracheophyta</taxon>
        <taxon>Spermatophyta</taxon>
        <taxon>Magnoliopsida</taxon>
        <taxon>eudicotyledons</taxon>
        <taxon>Gunneridae</taxon>
        <taxon>Pentapetalae</taxon>
        <taxon>asterids</taxon>
        <taxon>campanulids</taxon>
        <taxon>Apiales</taxon>
        <taxon>Apiaceae</taxon>
        <taxon>Apioideae</taxon>
        <taxon>apioid superclade</taxon>
        <taxon>Tordylieae</taxon>
        <taxon>Tordyliinae</taxon>
        <taxon>Heracleum</taxon>
    </lineage>
</organism>
<dbReference type="EMBL" id="JAUIZM010000008">
    <property type="protein sequence ID" value="KAK1369178.1"/>
    <property type="molecule type" value="Genomic_DNA"/>
</dbReference>
<gene>
    <name evidence="3" type="ORF">POM88_035270</name>
</gene>
<evidence type="ECO:0000256" key="1">
    <source>
        <dbReference type="SAM" id="Coils"/>
    </source>
</evidence>